<dbReference type="GO" id="GO:0005829">
    <property type="term" value="C:cytosol"/>
    <property type="evidence" value="ECO:0007669"/>
    <property type="project" value="TreeGrafter"/>
</dbReference>
<dbReference type="AlphaFoldDB" id="A0A382WDZ2"/>
<dbReference type="GO" id="GO:0033785">
    <property type="term" value="F:heptose 7-phosphate kinase activity"/>
    <property type="evidence" value="ECO:0007669"/>
    <property type="project" value="TreeGrafter"/>
</dbReference>
<dbReference type="PANTHER" id="PTHR46969">
    <property type="entry name" value="BIFUNCTIONAL PROTEIN HLDE"/>
    <property type="match status" value="1"/>
</dbReference>
<organism evidence="2">
    <name type="scientific">marine metagenome</name>
    <dbReference type="NCBI Taxonomy" id="408172"/>
    <lineage>
        <taxon>unclassified sequences</taxon>
        <taxon>metagenomes</taxon>
        <taxon>ecological metagenomes</taxon>
    </lineage>
</organism>
<proteinExistence type="predicted"/>
<dbReference type="InterPro" id="IPR011611">
    <property type="entry name" value="PfkB_dom"/>
</dbReference>
<evidence type="ECO:0000313" key="2">
    <source>
        <dbReference type="EMBL" id="SVD56575.1"/>
    </source>
</evidence>
<gene>
    <name evidence="2" type="ORF">METZ01_LOCUS409429</name>
</gene>
<accession>A0A382WDZ2</accession>
<feature type="domain" description="Carbohydrate kinase PfkB" evidence="1">
    <location>
        <begin position="34"/>
        <end position="254"/>
    </location>
</feature>
<dbReference type="SUPFAM" id="SSF53613">
    <property type="entry name" value="Ribokinase-like"/>
    <property type="match status" value="1"/>
</dbReference>
<name>A0A382WDZ2_9ZZZZ</name>
<feature type="non-terminal residue" evidence="2">
    <location>
        <position position="1"/>
    </location>
</feature>
<dbReference type="Pfam" id="PF00294">
    <property type="entry name" value="PfkB"/>
    <property type="match status" value="1"/>
</dbReference>
<sequence length="260" mass="28306">VNADRFQAITSRYAELRVAVVGDYSCDRYLEIDPTKQETSIETGLPVHNVTNVRAQPGAAGTIVSNLAALGIGTIWPVGFCGTDGEGFELCRALKQLSGVKMDHFIESAEQRTFTYCKPLIMEANQPPRELNRLDSKNWHPTPPALQDQLANAVRKLAPQVDAMIVLDQVNEPETGVVTRSLLTAIGEIRNQTLVIGDSRRGLKHWPHIVYKMNANELAQLTGQESEPSESATRSLSCQTGQRVFVTLAEGGIIGAAPDG</sequence>
<protein>
    <recommendedName>
        <fullName evidence="1">Carbohydrate kinase PfkB domain-containing protein</fullName>
    </recommendedName>
</protein>
<dbReference type="PANTHER" id="PTHR46969:SF1">
    <property type="entry name" value="BIFUNCTIONAL PROTEIN HLDE"/>
    <property type="match status" value="1"/>
</dbReference>
<dbReference type="InterPro" id="IPR029056">
    <property type="entry name" value="Ribokinase-like"/>
</dbReference>
<feature type="non-terminal residue" evidence="2">
    <location>
        <position position="260"/>
    </location>
</feature>
<evidence type="ECO:0000259" key="1">
    <source>
        <dbReference type="Pfam" id="PF00294"/>
    </source>
</evidence>
<dbReference type="Gene3D" id="3.40.1190.20">
    <property type="match status" value="1"/>
</dbReference>
<reference evidence="2" key="1">
    <citation type="submission" date="2018-05" db="EMBL/GenBank/DDBJ databases">
        <authorList>
            <person name="Lanie J.A."/>
            <person name="Ng W.-L."/>
            <person name="Kazmierczak K.M."/>
            <person name="Andrzejewski T.M."/>
            <person name="Davidsen T.M."/>
            <person name="Wayne K.J."/>
            <person name="Tettelin H."/>
            <person name="Glass J.I."/>
            <person name="Rusch D."/>
            <person name="Podicherti R."/>
            <person name="Tsui H.-C.T."/>
            <person name="Winkler M.E."/>
        </authorList>
    </citation>
    <scope>NUCLEOTIDE SEQUENCE</scope>
</reference>
<dbReference type="GO" id="GO:0033786">
    <property type="term" value="F:heptose-1-phosphate adenylyltransferase activity"/>
    <property type="evidence" value="ECO:0007669"/>
    <property type="project" value="TreeGrafter"/>
</dbReference>
<dbReference type="EMBL" id="UINC01158826">
    <property type="protein sequence ID" value="SVD56575.1"/>
    <property type="molecule type" value="Genomic_DNA"/>
</dbReference>